<reference evidence="2" key="1">
    <citation type="submission" date="2016-10" db="EMBL/GenBank/DDBJ databases">
        <authorList>
            <person name="de Groot N.N."/>
        </authorList>
    </citation>
    <scope>NUCLEOTIDE SEQUENCE</scope>
</reference>
<dbReference type="Pfam" id="PF03597">
    <property type="entry name" value="FixS"/>
    <property type="match status" value="1"/>
</dbReference>
<protein>
    <submittedName>
        <fullName evidence="2">Type cbb3 cytochrome oxidase biogenesis protein CcoS, involved in heme b insertion</fullName>
    </submittedName>
</protein>
<dbReference type="NCBIfam" id="TIGR00847">
    <property type="entry name" value="ccoS"/>
    <property type="match status" value="1"/>
</dbReference>
<dbReference type="AlphaFoldDB" id="A0A1W1ELG9"/>
<proteinExistence type="predicted"/>
<gene>
    <name evidence="2" type="ORF">MNB_SV-15-1178</name>
</gene>
<feature type="transmembrane region" description="Helical" evidence="1">
    <location>
        <begin position="6"/>
        <end position="28"/>
    </location>
</feature>
<sequence>MSENIVILMLGVSTFLGALGLIALIWGVKTGQFDDQSKFIDGARYDNEEDLQDAVLMSEKQKRSRDKSNYMPPD</sequence>
<evidence type="ECO:0000313" key="2">
    <source>
        <dbReference type="EMBL" id="SHO81632.1"/>
    </source>
</evidence>
<accession>A0A1W1ELG9</accession>
<organism evidence="2">
    <name type="scientific">hydrothermal vent metagenome</name>
    <dbReference type="NCBI Taxonomy" id="652676"/>
    <lineage>
        <taxon>unclassified sequences</taxon>
        <taxon>metagenomes</taxon>
        <taxon>ecological metagenomes</taxon>
    </lineage>
</organism>
<keyword evidence="1" id="KW-0812">Transmembrane</keyword>
<dbReference type="EMBL" id="FRYL01000045">
    <property type="protein sequence ID" value="SHO81632.1"/>
    <property type="molecule type" value="Genomic_DNA"/>
</dbReference>
<keyword evidence="1" id="KW-0472">Membrane</keyword>
<name>A0A1W1ELG9_9ZZZZ</name>
<evidence type="ECO:0000256" key="1">
    <source>
        <dbReference type="SAM" id="Phobius"/>
    </source>
</evidence>
<keyword evidence="1" id="KW-1133">Transmembrane helix</keyword>
<dbReference type="InterPro" id="IPR004714">
    <property type="entry name" value="Cyt_oxidase_maturation_cbb3"/>
</dbReference>